<dbReference type="InterPro" id="IPR053154">
    <property type="entry name" value="c-di-AMP_regulator"/>
</dbReference>
<dbReference type="Proteomes" id="UP001519307">
    <property type="component" value="Unassembled WGS sequence"/>
</dbReference>
<dbReference type="CDD" id="cd20206">
    <property type="entry name" value="YbbR"/>
    <property type="match status" value="1"/>
</dbReference>
<dbReference type="RefSeq" id="WP_209702226.1">
    <property type="nucleotide sequence ID" value="NZ_JAGGLM010000010.1"/>
</dbReference>
<dbReference type="InterPro" id="IPR012505">
    <property type="entry name" value="YbbR"/>
</dbReference>
<accession>A0ABS4KSR3</accession>
<evidence type="ECO:0000313" key="3">
    <source>
        <dbReference type="Proteomes" id="UP001519307"/>
    </source>
</evidence>
<comment type="caution">
    <text evidence="2">The sequence shown here is derived from an EMBL/GenBank/DDBJ whole genome shotgun (WGS) entry which is preliminary data.</text>
</comment>
<reference evidence="2 3" key="1">
    <citation type="submission" date="2021-03" db="EMBL/GenBank/DDBJ databases">
        <title>Genomic Encyclopedia of Type Strains, Phase IV (KMG-IV): sequencing the most valuable type-strain genomes for metagenomic binning, comparative biology and taxonomic classification.</title>
        <authorList>
            <person name="Goeker M."/>
        </authorList>
    </citation>
    <scope>NUCLEOTIDE SEQUENCE [LARGE SCALE GENOMIC DNA]</scope>
    <source>
        <strain evidence="2 3">DSM 28783</strain>
    </source>
</reference>
<gene>
    <name evidence="2" type="ORF">J2Z42_001756</name>
</gene>
<dbReference type="Gene3D" id="2.170.120.30">
    <property type="match status" value="2"/>
</dbReference>
<keyword evidence="3" id="KW-1185">Reference proteome</keyword>
<name>A0ABS4KSR3_9CLOT</name>
<evidence type="ECO:0000313" key="2">
    <source>
        <dbReference type="EMBL" id="MBP2033073.1"/>
    </source>
</evidence>
<organism evidence="2 3">
    <name type="scientific">Clostridium algifaecis</name>
    <dbReference type="NCBI Taxonomy" id="1472040"/>
    <lineage>
        <taxon>Bacteria</taxon>
        <taxon>Bacillati</taxon>
        <taxon>Bacillota</taxon>
        <taxon>Clostridia</taxon>
        <taxon>Eubacteriales</taxon>
        <taxon>Clostridiaceae</taxon>
        <taxon>Clostridium</taxon>
    </lineage>
</organism>
<dbReference type="PANTHER" id="PTHR37804:SF1">
    <property type="entry name" value="CDAA REGULATORY PROTEIN CDAR"/>
    <property type="match status" value="1"/>
</dbReference>
<dbReference type="Gene3D" id="2.170.120.40">
    <property type="entry name" value="YbbR-like domain"/>
    <property type="match status" value="2"/>
</dbReference>
<proteinExistence type="predicted"/>
<dbReference type="PANTHER" id="PTHR37804">
    <property type="entry name" value="CDAA REGULATORY PROTEIN CDAR"/>
    <property type="match status" value="1"/>
</dbReference>
<sequence>MERKISQNQILIKICCVIASFILWLYVFNVENPVRQRKIVVPVNIVNKEALSQSKLVEIDDKNLEIPIEIKGNASDIFSIKAEDFKLECDLGSYVMKKGENKVPVEIKKSPGNVTIVNNENLWLSIKLDTLAKKNLPIKVLIDGQTKNGLRAVNSVLKTKNADIYGAASSVYSVNRIIASYNIRNISRDTSVSVALQAEDSYGNIVKDVYIKPQYVEVNISLKNVKSVPVNIKTTGNIQGGAAIKSIFASPGKIDIAGDYRIISNINSLDTEPVDLSKISSSGGINAKLIVPDKVYLLNNSGYVTLNINLINDDNKISQRTINSKIQTKNLDGNYTAEVENSSISIIVSGKSNIINNLNENDVQCFVDLSSISQGENNVSVNVNLPDGVSLVSKNPQNVKVKINKKTSEVSNVN</sequence>
<keyword evidence="1" id="KW-0472">Membrane</keyword>
<dbReference type="Pfam" id="PF07949">
    <property type="entry name" value="YbbR"/>
    <property type="match status" value="3"/>
</dbReference>
<feature type="transmembrane region" description="Helical" evidence="1">
    <location>
        <begin position="10"/>
        <end position="28"/>
    </location>
</feature>
<dbReference type="EMBL" id="JAGGLM010000010">
    <property type="protein sequence ID" value="MBP2033073.1"/>
    <property type="molecule type" value="Genomic_DNA"/>
</dbReference>
<keyword evidence="1" id="KW-1133">Transmembrane helix</keyword>
<protein>
    <submittedName>
        <fullName evidence="2">YbbR domain-containing protein</fullName>
    </submittedName>
</protein>
<evidence type="ECO:0000256" key="1">
    <source>
        <dbReference type="SAM" id="Phobius"/>
    </source>
</evidence>
<keyword evidence="1" id="KW-0812">Transmembrane</keyword>